<dbReference type="NCBIfam" id="TIGR00229">
    <property type="entry name" value="sensory_box"/>
    <property type="match status" value="1"/>
</dbReference>
<dbReference type="EC" id="2.1.1.80" evidence="2"/>
<comment type="catalytic activity">
    <reaction evidence="1">
        <text>L-glutamyl-[protein] + S-adenosyl-L-methionine = [protein]-L-glutamate 5-O-methyl ester + S-adenosyl-L-homocysteine</text>
        <dbReference type="Rhea" id="RHEA:24452"/>
        <dbReference type="Rhea" id="RHEA-COMP:10208"/>
        <dbReference type="Rhea" id="RHEA-COMP:10311"/>
        <dbReference type="ChEBI" id="CHEBI:29973"/>
        <dbReference type="ChEBI" id="CHEBI:57856"/>
        <dbReference type="ChEBI" id="CHEBI:59789"/>
        <dbReference type="ChEBI" id="CHEBI:82795"/>
        <dbReference type="EC" id="2.1.1.80"/>
    </reaction>
</comment>
<keyword evidence="7" id="KW-0175">Coiled coil</keyword>
<evidence type="ECO:0000259" key="9">
    <source>
        <dbReference type="PROSITE" id="PS50112"/>
    </source>
</evidence>
<dbReference type="EMBL" id="JAFHKK010000017">
    <property type="protein sequence ID" value="MBN2964801.1"/>
    <property type="molecule type" value="Genomic_DNA"/>
</dbReference>
<feature type="domain" description="CheB-type methylesterase" evidence="10">
    <location>
        <begin position="7"/>
        <end position="190"/>
    </location>
</feature>
<keyword evidence="13" id="KW-1185">Reference proteome</keyword>
<dbReference type="PROSITE" id="PS50123">
    <property type="entry name" value="CHER"/>
    <property type="match status" value="1"/>
</dbReference>
<dbReference type="SUPFAM" id="SSF53335">
    <property type="entry name" value="S-adenosyl-L-methionine-dependent methyltransferases"/>
    <property type="match status" value="1"/>
</dbReference>
<dbReference type="SMART" id="SM00138">
    <property type="entry name" value="MeTrc"/>
    <property type="match status" value="1"/>
</dbReference>
<keyword evidence="5" id="KW-0949">S-adenosyl-L-methionine</keyword>
<feature type="coiled-coil region" evidence="7">
    <location>
        <begin position="852"/>
        <end position="879"/>
    </location>
</feature>
<dbReference type="PRINTS" id="PR00996">
    <property type="entry name" value="CHERMTFRASE"/>
</dbReference>
<evidence type="ECO:0000256" key="6">
    <source>
        <dbReference type="PROSITE-ProRule" id="PRU00050"/>
    </source>
</evidence>
<reference evidence="12 13" key="3">
    <citation type="submission" date="2021-02" db="EMBL/GenBank/DDBJ databases">
        <authorList>
            <person name="Merkel A.Y."/>
        </authorList>
    </citation>
    <scope>NUCLEOTIDE SEQUENCE [LARGE SCALE GENOMIC DNA]</scope>
    <source>
        <strain evidence="12 13">T05b</strain>
    </source>
</reference>
<evidence type="ECO:0000256" key="8">
    <source>
        <dbReference type="SAM" id="MobiDB-lite"/>
    </source>
</evidence>
<dbReference type="InterPro" id="IPR035909">
    <property type="entry name" value="CheB_C"/>
</dbReference>
<dbReference type="Pfam" id="PF01339">
    <property type="entry name" value="CheB_methylest"/>
    <property type="match status" value="1"/>
</dbReference>
<feature type="compositionally biased region" description="Low complexity" evidence="8">
    <location>
        <begin position="661"/>
        <end position="675"/>
    </location>
</feature>
<dbReference type="Pfam" id="PF03705">
    <property type="entry name" value="CheR_N"/>
    <property type="match status" value="1"/>
</dbReference>
<accession>A0ABS2WT13</accession>
<dbReference type="CDD" id="cd16434">
    <property type="entry name" value="CheB-CheR_fusion"/>
    <property type="match status" value="1"/>
</dbReference>
<evidence type="ECO:0000313" key="12">
    <source>
        <dbReference type="EMBL" id="MBN2964801.1"/>
    </source>
</evidence>
<evidence type="ECO:0000259" key="10">
    <source>
        <dbReference type="PROSITE" id="PS50122"/>
    </source>
</evidence>
<dbReference type="Gene3D" id="3.40.50.180">
    <property type="entry name" value="Methylesterase CheB, C-terminal domain"/>
    <property type="match status" value="1"/>
</dbReference>
<name>A0ABS2WT13_9BACT</name>
<dbReference type="PROSITE" id="PS50122">
    <property type="entry name" value="CHEB"/>
    <property type="match status" value="1"/>
</dbReference>
<dbReference type="InterPro" id="IPR050903">
    <property type="entry name" value="Bact_Chemotaxis_MeTrfase"/>
</dbReference>
<evidence type="ECO:0000256" key="1">
    <source>
        <dbReference type="ARBA" id="ARBA00001541"/>
    </source>
</evidence>
<keyword evidence="3" id="KW-0489">Methyltransferase</keyword>
<gene>
    <name evidence="12" type="ORF">JWV37_08405</name>
</gene>
<reference evidence="13" key="1">
    <citation type="submission" date="2021-02" db="EMBL/GenBank/DDBJ databases">
        <title>Sulfurospirillum tamanensis sp. nov.</title>
        <authorList>
            <person name="Merkel A.Y."/>
        </authorList>
    </citation>
    <scope>NUCLEOTIDE SEQUENCE [LARGE SCALE GENOMIC DNA]</scope>
    <source>
        <strain evidence="13">T05b</strain>
    </source>
</reference>
<dbReference type="PROSITE" id="PS50112">
    <property type="entry name" value="PAS"/>
    <property type="match status" value="1"/>
</dbReference>
<evidence type="ECO:0000256" key="2">
    <source>
        <dbReference type="ARBA" id="ARBA00012534"/>
    </source>
</evidence>
<evidence type="ECO:0000256" key="5">
    <source>
        <dbReference type="ARBA" id="ARBA00022691"/>
    </source>
</evidence>
<dbReference type="InterPro" id="IPR022642">
    <property type="entry name" value="CheR_C"/>
</dbReference>
<evidence type="ECO:0000256" key="3">
    <source>
        <dbReference type="ARBA" id="ARBA00022603"/>
    </source>
</evidence>
<dbReference type="Gene3D" id="1.10.155.10">
    <property type="entry name" value="Chemotaxis receptor methyltransferase CheR, N-terminal domain"/>
    <property type="match status" value="1"/>
</dbReference>
<dbReference type="SUPFAM" id="SSF52738">
    <property type="entry name" value="Methylesterase CheB, C-terminal domain"/>
    <property type="match status" value="1"/>
</dbReference>
<dbReference type="InterPro" id="IPR000673">
    <property type="entry name" value="Sig_transdc_resp-reg_Me-estase"/>
</dbReference>
<evidence type="ECO:0000313" key="13">
    <source>
        <dbReference type="Proteomes" id="UP000703590"/>
    </source>
</evidence>
<feature type="active site" evidence="6">
    <location>
        <position position="13"/>
    </location>
</feature>
<keyword evidence="4" id="KW-0808">Transferase</keyword>
<keyword evidence="6" id="KW-0145">Chemotaxis</keyword>
<dbReference type="InterPro" id="IPR000014">
    <property type="entry name" value="PAS"/>
</dbReference>
<dbReference type="InterPro" id="IPR035965">
    <property type="entry name" value="PAS-like_dom_sf"/>
</dbReference>
<evidence type="ECO:0000256" key="4">
    <source>
        <dbReference type="ARBA" id="ARBA00022679"/>
    </source>
</evidence>
<dbReference type="PANTHER" id="PTHR24422">
    <property type="entry name" value="CHEMOTAXIS PROTEIN METHYLTRANSFERASE"/>
    <property type="match status" value="1"/>
</dbReference>
<dbReference type="RefSeq" id="WP_205459348.1">
    <property type="nucleotide sequence ID" value="NZ_JAFHKK010000017.1"/>
</dbReference>
<dbReference type="SUPFAM" id="SSF47757">
    <property type="entry name" value="Chemotaxis receptor methyltransferase CheR, N-terminal domain"/>
    <property type="match status" value="1"/>
</dbReference>
<sequence length="1101" mass="124715">MSQELVVVGIGSSAGGLEALQGFLTTLPSIPNCAFIIAQHLSPTHKSMMVDLLSRVTNLPVLEAKNGLVIRPKTVYMTPENTDIYVKSGKIYLKNLEQAFGPKPSVNYFFSSLATAYQDKAIGVILSGTGSDGAFGMRAIKAEGGITLAQSPNTAKYDGMPVSAINTGKVDLVVPIESIGAELKSIIQNMGKPIDEALNESHLGRLYRIVFNEKGVDFSLYKKSTLIRRIERRLAALKIDSLATYVETLKNNPEEVNALYHDILIGVTQFFRDKEVYEALKSYIEGIVSKKEQGEEIRFWSIGCSTGEEPYSLAIFLSDVLGEKINRYKIKIFATDIDDEALKIARAGVYAEANLLGVEKQMIQKYFTVQKNQYEVKKSIRELVIFSKHNILSDSPFLRMDLVSCRNVLIYFETALQNKFFPIVHYALKDAGILVLGKSETIGSHYDLYTQLDKTRKIYKAQYTGIKEPPKMFNFSTKYKDYEEPKEKTRKNDEENLEEKVVGATMQYLLNQCVVINSSHEIIYIKGTIPYLRHGEGKISNNIFRSVHDEISLDLRSALNEAQREHQIRITPFRSVHIFEDVVRYLRVVVVPMQDERNEDWLSVLFFQAEKPEFIRGHISQGDSESETIQKLGFELDSTKAHLQNVIEELETSYEEMQSLNEELQSSNEELQSSNEELETTNEELQSTNEELQTAYTELKALYDDKEKRTTQLEELSNKLKDQTSDYRKQKEITEGILDTAPVAIIMTDDIGNIIFANAVAERLFVLSKKQLLTRTYDSSAWNIKDFDGNPIPNEHLPFSVIKKTYEPLLGAKQTVEIGGNTTYLSINGAPLFDVEGRFYGAVFSLVDITEIHHLRSNVREYERTSQEHQKMLDEKLSQSLGELKSKGYYELFAIKFDLMHYAMLDLGTSMRNNLSNVMLLLKSLPVECSTCKKLDETTKGLGDIANNLNKELDTLISYYNIGLHHREQSVYDMLKQTFEILEFTLAENDITVDFDLDESLKCPKNTKNTKILFLALCELFIFAKVRTTTSSASTLHVKSELVGDNTPRLTFILDALDLKGFDMEKTNNVDLLKIHFNEAFGGLFSIKSEGTTLEVSLDFT</sequence>
<reference evidence="12 13" key="2">
    <citation type="submission" date="2021-02" db="EMBL/GenBank/DDBJ databases">
        <title>Sulfurospirillum tamanensis sp. nov.</title>
        <authorList>
            <person name="Frolova A."/>
            <person name="Merkel A."/>
            <person name="Slobodkin A."/>
        </authorList>
    </citation>
    <scope>NUCLEOTIDE SEQUENCE [LARGE SCALE GENOMIC DNA]</scope>
    <source>
        <strain evidence="12 13">T05b</strain>
    </source>
</reference>
<dbReference type="InterPro" id="IPR000780">
    <property type="entry name" value="CheR_MeTrfase"/>
</dbReference>
<dbReference type="PANTHER" id="PTHR24422:SF27">
    <property type="entry name" value="PROTEIN-GLUTAMATE O-METHYLTRANSFERASE"/>
    <property type="match status" value="1"/>
</dbReference>
<organism evidence="12 13">
    <name type="scientific">Sulfurospirillum tamanense</name>
    <dbReference type="NCBI Taxonomy" id="2813362"/>
    <lineage>
        <taxon>Bacteria</taxon>
        <taxon>Pseudomonadati</taxon>
        <taxon>Campylobacterota</taxon>
        <taxon>Epsilonproteobacteria</taxon>
        <taxon>Campylobacterales</taxon>
        <taxon>Sulfurospirillaceae</taxon>
        <taxon>Sulfurospirillum</taxon>
    </lineage>
</organism>
<keyword evidence="6" id="KW-0378">Hydrolase</keyword>
<proteinExistence type="predicted"/>
<protein>
    <recommendedName>
        <fullName evidence="2">protein-glutamate O-methyltransferase</fullName>
        <ecNumber evidence="2">2.1.1.80</ecNumber>
    </recommendedName>
</protein>
<dbReference type="Gene3D" id="3.30.450.20">
    <property type="entry name" value="PAS domain"/>
    <property type="match status" value="1"/>
</dbReference>
<feature type="active site" evidence="6">
    <location>
        <position position="132"/>
    </location>
</feature>
<dbReference type="SUPFAM" id="SSF55785">
    <property type="entry name" value="PYP-like sensor domain (PAS domain)"/>
    <property type="match status" value="1"/>
</dbReference>
<feature type="domain" description="CheR-type methyltransferase" evidence="11">
    <location>
        <begin position="197"/>
        <end position="442"/>
    </location>
</feature>
<comment type="caution">
    <text evidence="12">The sequence shown here is derived from an EMBL/GenBank/DDBJ whole genome shotgun (WGS) entry which is preliminary data.</text>
</comment>
<dbReference type="Pfam" id="PF13426">
    <property type="entry name" value="PAS_9"/>
    <property type="match status" value="1"/>
</dbReference>
<dbReference type="Gene3D" id="3.40.50.150">
    <property type="entry name" value="Vaccinia Virus protein VP39"/>
    <property type="match status" value="1"/>
</dbReference>
<dbReference type="InterPro" id="IPR029063">
    <property type="entry name" value="SAM-dependent_MTases_sf"/>
</dbReference>
<dbReference type="Proteomes" id="UP000703590">
    <property type="component" value="Unassembled WGS sequence"/>
</dbReference>
<feature type="active site" evidence="6">
    <location>
        <position position="40"/>
    </location>
</feature>
<dbReference type="InterPro" id="IPR036804">
    <property type="entry name" value="CheR_N_sf"/>
</dbReference>
<dbReference type="Pfam" id="PF01739">
    <property type="entry name" value="CheR"/>
    <property type="match status" value="1"/>
</dbReference>
<dbReference type="CDD" id="cd00130">
    <property type="entry name" value="PAS"/>
    <property type="match status" value="1"/>
</dbReference>
<dbReference type="InterPro" id="IPR022641">
    <property type="entry name" value="CheR_N"/>
</dbReference>
<feature type="domain" description="PAS" evidence="9">
    <location>
        <begin position="730"/>
        <end position="776"/>
    </location>
</feature>
<evidence type="ECO:0000256" key="7">
    <source>
        <dbReference type="SAM" id="Coils"/>
    </source>
</evidence>
<evidence type="ECO:0000259" key="11">
    <source>
        <dbReference type="PROSITE" id="PS50123"/>
    </source>
</evidence>
<feature type="region of interest" description="Disordered" evidence="8">
    <location>
        <begin position="661"/>
        <end position="680"/>
    </location>
</feature>